<evidence type="ECO:0000313" key="3">
    <source>
        <dbReference type="Proteomes" id="UP001598251"/>
    </source>
</evidence>
<dbReference type="PANTHER" id="PTHR44846:SF17">
    <property type="entry name" value="GNTR-FAMILY TRANSCRIPTIONAL REGULATOR"/>
    <property type="match status" value="1"/>
</dbReference>
<gene>
    <name evidence="2" type="ORF">ACFWSS_32390</name>
</gene>
<dbReference type="Proteomes" id="UP001598251">
    <property type="component" value="Unassembled WGS sequence"/>
</dbReference>
<dbReference type="Pfam" id="PF07702">
    <property type="entry name" value="UTRA"/>
    <property type="match status" value="1"/>
</dbReference>
<dbReference type="InterPro" id="IPR028978">
    <property type="entry name" value="Chorismate_lyase_/UTRA_dom_sf"/>
</dbReference>
<dbReference type="SUPFAM" id="SSF64288">
    <property type="entry name" value="Chorismate lyase-like"/>
    <property type="match status" value="1"/>
</dbReference>
<dbReference type="EMBL" id="JBHXOF010000033">
    <property type="protein sequence ID" value="MFD4217575.1"/>
    <property type="molecule type" value="Genomic_DNA"/>
</dbReference>
<dbReference type="Gene3D" id="3.40.1410.10">
    <property type="entry name" value="Chorismate lyase-like"/>
    <property type="match status" value="1"/>
</dbReference>
<dbReference type="SMART" id="SM00866">
    <property type="entry name" value="UTRA"/>
    <property type="match status" value="1"/>
</dbReference>
<reference evidence="2 3" key="1">
    <citation type="submission" date="2024-09" db="EMBL/GenBank/DDBJ databases">
        <title>The Natural Products Discovery Center: Release of the First 8490 Sequenced Strains for Exploring Actinobacteria Biosynthetic Diversity.</title>
        <authorList>
            <person name="Kalkreuter E."/>
            <person name="Kautsar S.A."/>
            <person name="Yang D."/>
            <person name="Bader C.D."/>
            <person name="Teijaro C.N."/>
            <person name="Fluegel L."/>
            <person name="Davis C.M."/>
            <person name="Simpson J.R."/>
            <person name="Lauterbach L."/>
            <person name="Steele A.D."/>
            <person name="Gui C."/>
            <person name="Meng S."/>
            <person name="Li G."/>
            <person name="Viehrig K."/>
            <person name="Ye F."/>
            <person name="Su P."/>
            <person name="Kiefer A.F."/>
            <person name="Nichols A."/>
            <person name="Cepeda A.J."/>
            <person name="Yan W."/>
            <person name="Fan B."/>
            <person name="Jiang Y."/>
            <person name="Adhikari A."/>
            <person name="Zheng C.-J."/>
            <person name="Schuster L."/>
            <person name="Cowan T.M."/>
            <person name="Smanski M.J."/>
            <person name="Chevrette M.G."/>
            <person name="De Carvalho L.P.S."/>
            <person name="Shen B."/>
        </authorList>
    </citation>
    <scope>NUCLEOTIDE SEQUENCE [LARGE SCALE GENOMIC DNA]</scope>
    <source>
        <strain evidence="2 3">NPDC058546</strain>
    </source>
</reference>
<feature type="domain" description="UbiC transcription regulator-associated" evidence="1">
    <location>
        <begin position="1"/>
        <end position="137"/>
    </location>
</feature>
<organism evidence="2 3">
    <name type="scientific">Streptomyces sindenensis</name>
    <dbReference type="NCBI Taxonomy" id="67363"/>
    <lineage>
        <taxon>Bacteria</taxon>
        <taxon>Bacillati</taxon>
        <taxon>Actinomycetota</taxon>
        <taxon>Actinomycetes</taxon>
        <taxon>Kitasatosporales</taxon>
        <taxon>Streptomycetaceae</taxon>
        <taxon>Streptomyces</taxon>
    </lineage>
</organism>
<keyword evidence="3" id="KW-1185">Reference proteome</keyword>
<comment type="caution">
    <text evidence="2">The sequence shown here is derived from an EMBL/GenBank/DDBJ whole genome shotgun (WGS) entry which is preliminary data.</text>
</comment>
<sequence>MEVATPAAETLDAPTDVAELLTLAPSAAVVRRQRRAMIGPDVVALQEAWYPADVAQAAGLDRPDKIKGGVLAALLDAGFHPAEADEYVTADESTPEQAAQLAIGARIAVLVIDRVTRDRKGRTIELVRTTGASDRLSLVYSPLPLQVRTPPDTALPQS</sequence>
<evidence type="ECO:0000313" key="2">
    <source>
        <dbReference type="EMBL" id="MFD4217575.1"/>
    </source>
</evidence>
<name>A0ABW6ERS6_9ACTN</name>
<dbReference type="InterPro" id="IPR050679">
    <property type="entry name" value="Bact_HTH_transcr_reg"/>
</dbReference>
<dbReference type="RefSeq" id="WP_382831008.1">
    <property type="nucleotide sequence ID" value="NZ_JBHXLY010000046.1"/>
</dbReference>
<dbReference type="InterPro" id="IPR011663">
    <property type="entry name" value="UTRA"/>
</dbReference>
<protein>
    <submittedName>
        <fullName evidence="2">UTRA domain-containing protein</fullName>
    </submittedName>
</protein>
<accession>A0ABW6ERS6</accession>
<evidence type="ECO:0000259" key="1">
    <source>
        <dbReference type="SMART" id="SM00866"/>
    </source>
</evidence>
<dbReference type="PANTHER" id="PTHR44846">
    <property type="entry name" value="MANNOSYL-D-GLYCERATE TRANSPORT/METABOLISM SYSTEM REPRESSOR MNGR-RELATED"/>
    <property type="match status" value="1"/>
</dbReference>
<proteinExistence type="predicted"/>